<dbReference type="GO" id="GO:0016491">
    <property type="term" value="F:oxidoreductase activity"/>
    <property type="evidence" value="ECO:0007669"/>
    <property type="project" value="InterPro"/>
</dbReference>
<reference evidence="3 4" key="1">
    <citation type="journal article" date="2017" name="Elife">
        <title>Extensive horizontal gene transfer in cheese-associated bacteria.</title>
        <authorList>
            <person name="Bonham K.S."/>
            <person name="Wolfe B.E."/>
            <person name="Dutton R.J."/>
        </authorList>
    </citation>
    <scope>NUCLEOTIDE SEQUENCE [LARGE SCALE GENOMIC DNA]</scope>
    <source>
        <strain evidence="3 4">738_8</strain>
    </source>
</reference>
<evidence type="ECO:0000259" key="2">
    <source>
        <dbReference type="Pfam" id="PF01593"/>
    </source>
</evidence>
<name>A0A2A3ZR69_BREAU</name>
<dbReference type="PANTHER" id="PTHR42923:SF43">
    <property type="entry name" value="AMINE OXIDASE"/>
    <property type="match status" value="1"/>
</dbReference>
<dbReference type="Gene3D" id="3.50.50.60">
    <property type="entry name" value="FAD/NAD(P)-binding domain"/>
    <property type="match status" value="2"/>
</dbReference>
<feature type="domain" description="Amine oxidase" evidence="2">
    <location>
        <begin position="37"/>
        <end position="486"/>
    </location>
</feature>
<keyword evidence="1" id="KW-1133">Transmembrane helix</keyword>
<dbReference type="InterPro" id="IPR036188">
    <property type="entry name" value="FAD/NAD-bd_sf"/>
</dbReference>
<dbReference type="SUPFAM" id="SSF51905">
    <property type="entry name" value="FAD/NAD(P)-binding domain"/>
    <property type="match status" value="1"/>
</dbReference>
<dbReference type="Pfam" id="PF01593">
    <property type="entry name" value="Amino_oxidase"/>
    <property type="match status" value="1"/>
</dbReference>
<protein>
    <submittedName>
        <fullName evidence="3">Isorenieratene synthase</fullName>
    </submittedName>
</protein>
<sequence>MTQRRRPRDRFAERIQGPQGRPRLLRPKRVTIIGAGIAGLAAAAILAEHGAEVTVIEKTDYLGGRVGAWPVDDERTMSRGFHAFFRQYYNLRDLLSRADPEGECLRPVDDYPLIHRRGSMDTFASIPRTPPFNLLGFVWQSPTFPIRGLRDVDIAAAVELIDVEFPATYSYYDGESAADFLDRLRFPDEARHLALEVFARSFFADPTEFSAGELVAMFHTYFTGSAEGLLFDVPVDDYDTALWAPLGGYLESLGVTIETGTTVTSIDPTESGWTTTTGEANLESDAVVLAVDPAAARDLLSASHDSLVDSAPAAQRWLETIGSQTNAPAFAVLRLWLGTPVADHRPAFLGTSGYDLLDNVSVLERFEAGARAWSESHHGSVLELHAYALEGDSYDTERGRADIVARLLSDLHHVYPETAALTIVAQELLIEADCGLTDTRPWEDRPEPSTPIPGLVVAGDYVRCNTPVALMERAATTGYLAANHLLSTWRVEGTDLWSPPTRGLLRRGVLGHIRRRR</sequence>
<dbReference type="PRINTS" id="PR00419">
    <property type="entry name" value="ADXRDTASE"/>
</dbReference>
<dbReference type="InterPro" id="IPR002937">
    <property type="entry name" value="Amino_oxidase"/>
</dbReference>
<dbReference type="InterPro" id="IPR050464">
    <property type="entry name" value="Zeta_carotene_desat/Oxidored"/>
</dbReference>
<dbReference type="RefSeq" id="WP_096146405.1">
    <property type="nucleotide sequence ID" value="NZ_NRHA01000011.1"/>
</dbReference>
<organism evidence="3 4">
    <name type="scientific">Brevibacterium aurantiacum</name>
    <dbReference type="NCBI Taxonomy" id="273384"/>
    <lineage>
        <taxon>Bacteria</taxon>
        <taxon>Bacillati</taxon>
        <taxon>Actinomycetota</taxon>
        <taxon>Actinomycetes</taxon>
        <taxon>Micrococcales</taxon>
        <taxon>Brevibacteriaceae</taxon>
        <taxon>Brevibacterium</taxon>
    </lineage>
</organism>
<feature type="transmembrane region" description="Helical" evidence="1">
    <location>
        <begin position="30"/>
        <end position="47"/>
    </location>
</feature>
<proteinExistence type="predicted"/>
<evidence type="ECO:0000256" key="1">
    <source>
        <dbReference type="SAM" id="Phobius"/>
    </source>
</evidence>
<dbReference type="AlphaFoldDB" id="A0A2A3ZR69"/>
<accession>A0A2A3ZR69</accession>
<gene>
    <name evidence="3" type="ORF">CIK59_09830</name>
</gene>
<evidence type="ECO:0000313" key="3">
    <source>
        <dbReference type="EMBL" id="PCC54054.1"/>
    </source>
</evidence>
<evidence type="ECO:0000313" key="4">
    <source>
        <dbReference type="Proteomes" id="UP000217881"/>
    </source>
</evidence>
<dbReference type="PANTHER" id="PTHR42923">
    <property type="entry name" value="PROTOPORPHYRINOGEN OXIDASE"/>
    <property type="match status" value="1"/>
</dbReference>
<dbReference type="Proteomes" id="UP000217881">
    <property type="component" value="Unassembled WGS sequence"/>
</dbReference>
<comment type="caution">
    <text evidence="3">The sequence shown here is derived from an EMBL/GenBank/DDBJ whole genome shotgun (WGS) entry which is preliminary data.</text>
</comment>
<keyword evidence="1" id="KW-0812">Transmembrane</keyword>
<dbReference type="EMBL" id="NRHA01000011">
    <property type="protein sequence ID" value="PCC54054.1"/>
    <property type="molecule type" value="Genomic_DNA"/>
</dbReference>
<keyword evidence="1" id="KW-0472">Membrane</keyword>